<comment type="caution">
    <text evidence="2">The sequence shown here is derived from an EMBL/GenBank/DDBJ whole genome shotgun (WGS) entry which is preliminary data.</text>
</comment>
<reference evidence="2 3" key="1">
    <citation type="journal article" date="2018" name="Sci. Rep.">
        <title>Characterisation of pathogen-specific regions and novel effector candidates in Fusarium oxysporum f. sp. cepae.</title>
        <authorList>
            <person name="Armitage A.D."/>
            <person name="Taylor A."/>
            <person name="Sobczyk M.K."/>
            <person name="Baxter L."/>
            <person name="Greenfield B.P."/>
            <person name="Bates H.J."/>
            <person name="Wilson F."/>
            <person name="Jackson A.C."/>
            <person name="Ott S."/>
            <person name="Harrison R.J."/>
            <person name="Clarkson J.P."/>
        </authorList>
    </citation>
    <scope>NUCLEOTIDE SEQUENCE [LARGE SCALE GENOMIC DNA]</scope>
    <source>
        <strain evidence="2 3">Fo_A13</strain>
    </source>
</reference>
<dbReference type="VEuPathDB" id="FungiDB:FOC1_g10006919"/>
<name>A0A420M5Q4_FUSOX</name>
<keyword evidence="1" id="KW-0472">Membrane</keyword>
<proteinExistence type="predicted"/>
<dbReference type="VEuPathDB" id="FungiDB:FOIG_02365"/>
<dbReference type="EMBL" id="MRCX01001782">
    <property type="protein sequence ID" value="RKK44592.1"/>
    <property type="molecule type" value="Genomic_DNA"/>
</dbReference>
<gene>
    <name evidence="2" type="ORF">BFJ69_g18320</name>
</gene>
<keyword evidence="1" id="KW-0812">Transmembrane</keyword>
<dbReference type="VEuPathDB" id="FungiDB:FOXG_22216"/>
<dbReference type="VEuPathDB" id="FungiDB:HZS61_015446"/>
<feature type="transmembrane region" description="Helical" evidence="1">
    <location>
        <begin position="33"/>
        <end position="53"/>
    </location>
</feature>
<sequence length="224" mass="25905">TLAFAEYKYRELIAWAETLPPSMVRSEQSPHHVLIFHIWFHVAILSILHPFTVRARDSSRSLRFKTFPLVYRKNYMSSTYTMLWHTGLIHVANANLGDTKDPAWRFYLFFCIQCYGRLRQAYRFAEAIGRSLLSMALQQGDLPASEARHIMEQYEENQLINPSYDIRATFMADLNLAMTNPSEASVESLADRFEDIAIFQEFTNAGGSSEDEQIESDDNSWDTL</sequence>
<dbReference type="AlphaFoldDB" id="A0A420M5Q4"/>
<dbReference type="VEuPathDB" id="FungiDB:FOZG_08706"/>
<evidence type="ECO:0000313" key="2">
    <source>
        <dbReference type="EMBL" id="RKK44592.1"/>
    </source>
</evidence>
<feature type="non-terminal residue" evidence="2">
    <location>
        <position position="1"/>
    </location>
</feature>
<protein>
    <recommendedName>
        <fullName evidence="4">Nitrogen assimilation transcription factor nit-4</fullName>
    </recommendedName>
</protein>
<dbReference type="VEuPathDB" id="FungiDB:FOMG_19693"/>
<dbReference type="Proteomes" id="UP000285084">
    <property type="component" value="Unassembled WGS sequence"/>
</dbReference>
<evidence type="ECO:0000256" key="1">
    <source>
        <dbReference type="SAM" id="Phobius"/>
    </source>
</evidence>
<keyword evidence="1" id="KW-1133">Transmembrane helix</keyword>
<accession>A0A420M5Q4</accession>
<organism evidence="2 3">
    <name type="scientific">Fusarium oxysporum</name>
    <name type="common">Fusarium vascular wilt</name>
    <dbReference type="NCBI Taxonomy" id="5507"/>
    <lineage>
        <taxon>Eukaryota</taxon>
        <taxon>Fungi</taxon>
        <taxon>Dikarya</taxon>
        <taxon>Ascomycota</taxon>
        <taxon>Pezizomycotina</taxon>
        <taxon>Sordariomycetes</taxon>
        <taxon>Hypocreomycetidae</taxon>
        <taxon>Hypocreales</taxon>
        <taxon>Nectriaceae</taxon>
        <taxon>Fusarium</taxon>
        <taxon>Fusarium oxysporum species complex</taxon>
    </lineage>
</organism>
<evidence type="ECO:0008006" key="4">
    <source>
        <dbReference type="Google" id="ProtNLM"/>
    </source>
</evidence>
<evidence type="ECO:0000313" key="3">
    <source>
        <dbReference type="Proteomes" id="UP000285084"/>
    </source>
</evidence>